<feature type="domain" description="GPI inositol-deacylase PGAP1-like alpha/beta" evidence="1">
    <location>
        <begin position="127"/>
        <end position="176"/>
    </location>
</feature>
<evidence type="ECO:0000313" key="2">
    <source>
        <dbReference type="EMBL" id="TBW56519.1"/>
    </source>
</evidence>
<sequence length="301" mass="32688">MSPLAHWQHQASAILSGLLGDWLARRGNPLAVDMQFYRHGQPLAPAAPTLDSQPPRRSLILLIHGLTELESIWDFPGQRGTNYATALCEGLGGEPLSLRYNTGCAIPDNGRALARQLDALVAAWPVPVENLVLIGHSMGGLLIRSACHYGEAAGHDWIRAVDSCVYLGSPHDGAWLARLAQGGAGVLQALPRDYLKAIGDVIDLRSVGIRNLNQGQITDRPGEQPPLLATARHYAICGLLGKARANPANWLFGDALVHEDSARGKRQRSWQLTDQATFAGVDHIRLAHHPAVLEQLEDWLQ</sequence>
<keyword evidence="3" id="KW-1185">Reference proteome</keyword>
<dbReference type="SUPFAM" id="SSF53474">
    <property type="entry name" value="alpha/beta-Hydrolases"/>
    <property type="match status" value="1"/>
</dbReference>
<evidence type="ECO:0000259" key="1">
    <source>
        <dbReference type="Pfam" id="PF07819"/>
    </source>
</evidence>
<evidence type="ECO:0000313" key="3">
    <source>
        <dbReference type="Proteomes" id="UP000313645"/>
    </source>
</evidence>
<proteinExistence type="predicted"/>
<dbReference type="Pfam" id="PF07819">
    <property type="entry name" value="PGAP1"/>
    <property type="match status" value="1"/>
</dbReference>
<dbReference type="InterPro" id="IPR012908">
    <property type="entry name" value="PGAP1-ab_dom-like"/>
</dbReference>
<comment type="caution">
    <text evidence="2">The sequence shown here is derived from an EMBL/GenBank/DDBJ whole genome shotgun (WGS) entry which is preliminary data.</text>
</comment>
<accession>A0ABY1ZLP1</accession>
<dbReference type="Proteomes" id="UP000313645">
    <property type="component" value="Unassembled WGS sequence"/>
</dbReference>
<gene>
    <name evidence="2" type="ORF">EZI54_08995</name>
</gene>
<reference evidence="2 3" key="1">
    <citation type="submission" date="2019-02" db="EMBL/GenBank/DDBJ databases">
        <title>Marinobacter halodurans sp. nov., a marine bacterium isolated from sea tidal flat.</title>
        <authorList>
            <person name="Yoo Y."/>
            <person name="Lee D.W."/>
            <person name="Kim B.S."/>
            <person name="Kim J.-J."/>
        </authorList>
    </citation>
    <scope>NUCLEOTIDE SEQUENCE [LARGE SCALE GENOMIC DNA]</scope>
    <source>
        <strain evidence="2 3">YJ-S3-2</strain>
    </source>
</reference>
<organism evidence="2 3">
    <name type="scientific">Marinobacter halodurans</name>
    <dbReference type="NCBI Taxonomy" id="2528979"/>
    <lineage>
        <taxon>Bacteria</taxon>
        <taxon>Pseudomonadati</taxon>
        <taxon>Pseudomonadota</taxon>
        <taxon>Gammaproteobacteria</taxon>
        <taxon>Pseudomonadales</taxon>
        <taxon>Marinobacteraceae</taxon>
        <taxon>Marinobacter</taxon>
    </lineage>
</organism>
<protein>
    <recommendedName>
        <fullName evidence="1">GPI inositol-deacylase PGAP1-like alpha/beta domain-containing protein</fullName>
    </recommendedName>
</protein>
<dbReference type="Gene3D" id="3.40.50.1820">
    <property type="entry name" value="alpha/beta hydrolase"/>
    <property type="match status" value="1"/>
</dbReference>
<dbReference type="InterPro" id="IPR029058">
    <property type="entry name" value="AB_hydrolase_fold"/>
</dbReference>
<name>A0ABY1ZLP1_9GAMM</name>
<dbReference type="EMBL" id="SJDL01000011">
    <property type="protein sequence ID" value="TBW56519.1"/>
    <property type="molecule type" value="Genomic_DNA"/>
</dbReference>